<keyword evidence="8" id="KW-1185">Reference proteome</keyword>
<evidence type="ECO:0000259" key="5">
    <source>
        <dbReference type="PROSITE" id="PS50983"/>
    </source>
</evidence>
<dbReference type="PROSITE" id="PS50983">
    <property type="entry name" value="FE_B12_PBP"/>
    <property type="match status" value="1"/>
</dbReference>
<dbReference type="PROSITE" id="PS51257">
    <property type="entry name" value="PROKAR_LIPOPROTEIN"/>
    <property type="match status" value="1"/>
</dbReference>
<dbReference type="GO" id="GO:1901678">
    <property type="term" value="P:iron coordination entity transport"/>
    <property type="evidence" value="ECO:0007669"/>
    <property type="project" value="UniProtKB-ARBA"/>
</dbReference>
<evidence type="ECO:0000313" key="6">
    <source>
        <dbReference type="EMBL" id="HJE19093.1"/>
    </source>
</evidence>
<dbReference type="EMBL" id="DYYI01000017">
    <property type="protein sequence ID" value="HJE19093.1"/>
    <property type="molecule type" value="Genomic_DNA"/>
</dbReference>
<evidence type="ECO:0000256" key="2">
    <source>
        <dbReference type="ARBA" id="ARBA00008814"/>
    </source>
</evidence>
<keyword evidence="4" id="KW-0732">Signal</keyword>
<feature type="domain" description="Fe/B12 periplasmic-binding" evidence="5">
    <location>
        <begin position="57"/>
        <end position="313"/>
    </location>
</feature>
<sequence>MKIFNHKIKLIVMLMGMLLILSACSGYRNLNVSEDGDTRMLLTDDAREVEVPTVPERVVLIRAVDIGNSLLLDANVVGVSDVVEGSFIEEEVIDSGITLIEHGDLETIESLDPDLIVTYKHDTYYSNYEDIATTIEINATPPLFMTPYRARQYLDHMYYISVILNQEEEGREYAEGLLNDHTVIRRDLNFDASAHSAIVISEADDMYYAHAEYNGYGTEVVYDILGFEITRDVRSLVNNPQEFESDLTPYRDYEFDYAFVFVEGDDYDEAEMAEQLDIDESKLIVGSTEEFRLNDLISIRHQADYLIDALNNK</sequence>
<comment type="similarity">
    <text evidence="2">Belongs to the bacterial solute-binding protein 8 family.</text>
</comment>
<dbReference type="PANTHER" id="PTHR30532">
    <property type="entry name" value="IRON III DICITRATE-BINDING PERIPLASMIC PROTEIN"/>
    <property type="match status" value="1"/>
</dbReference>
<dbReference type="Proteomes" id="UP000763505">
    <property type="component" value="Unassembled WGS sequence"/>
</dbReference>
<evidence type="ECO:0000313" key="7">
    <source>
        <dbReference type="EMBL" id="SEW11283.1"/>
    </source>
</evidence>
<organism evidence="7 8">
    <name type="scientific">Aliicoccus persicus</name>
    <dbReference type="NCBI Taxonomy" id="930138"/>
    <lineage>
        <taxon>Bacteria</taxon>
        <taxon>Bacillati</taxon>
        <taxon>Bacillota</taxon>
        <taxon>Bacilli</taxon>
        <taxon>Bacillales</taxon>
        <taxon>Staphylococcaceae</taxon>
        <taxon>Aliicoccus</taxon>
    </lineage>
</organism>
<reference evidence="6" key="2">
    <citation type="journal article" date="2021" name="PeerJ">
        <title>Extensive microbial diversity within the chicken gut microbiome revealed by metagenomics and culture.</title>
        <authorList>
            <person name="Gilroy R."/>
            <person name="Ravi A."/>
            <person name="Getino M."/>
            <person name="Pursley I."/>
            <person name="Horton D.L."/>
            <person name="Alikhan N.F."/>
            <person name="Baker D."/>
            <person name="Gharbi K."/>
            <person name="Hall N."/>
            <person name="Watson M."/>
            <person name="Adriaenssens E.M."/>
            <person name="Foster-Nyarko E."/>
            <person name="Jarju S."/>
            <person name="Secka A."/>
            <person name="Antonio M."/>
            <person name="Oren A."/>
            <person name="Chaudhuri R.R."/>
            <person name="La Ragione R."/>
            <person name="Hildebrand F."/>
            <person name="Pallen M.J."/>
        </authorList>
    </citation>
    <scope>NUCLEOTIDE SEQUENCE</scope>
    <source>
        <strain evidence="6">6019</strain>
    </source>
</reference>
<accession>A0A662Z4D5</accession>
<reference evidence="7 8" key="1">
    <citation type="submission" date="2016-10" db="EMBL/GenBank/DDBJ databases">
        <authorList>
            <person name="Varghese N."/>
            <person name="Submissions S."/>
        </authorList>
    </citation>
    <scope>NUCLEOTIDE SEQUENCE [LARGE SCALE GENOMIC DNA]</scope>
    <source>
        <strain evidence="7 8">IBRC-M10081</strain>
    </source>
</reference>
<dbReference type="RefSeq" id="WP_091475700.1">
    <property type="nucleotide sequence ID" value="NZ_FOIT01000005.1"/>
</dbReference>
<dbReference type="AlphaFoldDB" id="A0A662Z4D5"/>
<dbReference type="GO" id="GO:0030288">
    <property type="term" value="C:outer membrane-bounded periplasmic space"/>
    <property type="evidence" value="ECO:0007669"/>
    <property type="project" value="TreeGrafter"/>
</dbReference>
<dbReference type="Proteomes" id="UP000243605">
    <property type="component" value="Unassembled WGS sequence"/>
</dbReference>
<evidence type="ECO:0000313" key="8">
    <source>
        <dbReference type="Proteomes" id="UP000243605"/>
    </source>
</evidence>
<reference evidence="6" key="3">
    <citation type="submission" date="2021-09" db="EMBL/GenBank/DDBJ databases">
        <authorList>
            <person name="Gilroy R."/>
        </authorList>
    </citation>
    <scope>NUCLEOTIDE SEQUENCE</scope>
    <source>
        <strain evidence="6">6019</strain>
    </source>
</reference>
<name>A0A662Z4D5_9STAP</name>
<evidence type="ECO:0000256" key="1">
    <source>
        <dbReference type="ARBA" id="ARBA00004196"/>
    </source>
</evidence>
<dbReference type="OrthoDB" id="2387806at2"/>
<protein>
    <submittedName>
        <fullName evidence="7">Iron complex transport system substrate-binding protein</fullName>
    </submittedName>
</protein>
<dbReference type="PANTHER" id="PTHR30532:SF26">
    <property type="entry name" value="IRON(3+)-HYDROXAMATE-BINDING PROTEIN FHUD"/>
    <property type="match status" value="1"/>
</dbReference>
<evidence type="ECO:0000256" key="3">
    <source>
        <dbReference type="ARBA" id="ARBA00022448"/>
    </source>
</evidence>
<dbReference type="Gene3D" id="3.40.50.1980">
    <property type="entry name" value="Nitrogenase molybdenum iron protein domain"/>
    <property type="match status" value="1"/>
</dbReference>
<comment type="subcellular location">
    <subcellularLocation>
        <location evidence="1">Cell envelope</location>
    </subcellularLocation>
</comment>
<keyword evidence="3" id="KW-0813">Transport</keyword>
<dbReference type="InterPro" id="IPR002491">
    <property type="entry name" value="ABC_transptr_periplasmic_BD"/>
</dbReference>
<gene>
    <name evidence="6" type="ORF">K8V35_01895</name>
    <name evidence="7" type="ORF">SAMN05192557_1666</name>
</gene>
<proteinExistence type="inferred from homology"/>
<dbReference type="SUPFAM" id="SSF53807">
    <property type="entry name" value="Helical backbone' metal receptor"/>
    <property type="match status" value="1"/>
</dbReference>
<evidence type="ECO:0000256" key="4">
    <source>
        <dbReference type="ARBA" id="ARBA00022729"/>
    </source>
</evidence>
<dbReference type="EMBL" id="FOIT01000005">
    <property type="protein sequence ID" value="SEW11283.1"/>
    <property type="molecule type" value="Genomic_DNA"/>
</dbReference>
<dbReference type="InterPro" id="IPR051313">
    <property type="entry name" value="Bact_iron-sidero_bind"/>
</dbReference>